<reference evidence="1" key="1">
    <citation type="submission" date="2019-08" db="EMBL/GenBank/DDBJ databases">
        <authorList>
            <person name="Kucharzyk K."/>
            <person name="Murdoch R.W."/>
            <person name="Higgins S."/>
            <person name="Loffler F."/>
        </authorList>
    </citation>
    <scope>NUCLEOTIDE SEQUENCE</scope>
</reference>
<protein>
    <submittedName>
        <fullName evidence="1">Uncharacterized protein</fullName>
    </submittedName>
</protein>
<proteinExistence type="predicted"/>
<sequence>MQAPLHLEFLDDPIEALCQDFNNDRTNYQNNSGVCKLI</sequence>
<organism evidence="1">
    <name type="scientific">bioreactor metagenome</name>
    <dbReference type="NCBI Taxonomy" id="1076179"/>
    <lineage>
        <taxon>unclassified sequences</taxon>
        <taxon>metagenomes</taxon>
        <taxon>ecological metagenomes</taxon>
    </lineage>
</organism>
<dbReference type="EMBL" id="VSSQ01133835">
    <property type="protein sequence ID" value="MPN59619.1"/>
    <property type="molecule type" value="Genomic_DNA"/>
</dbReference>
<gene>
    <name evidence="1" type="ORF">SDC9_207340</name>
</gene>
<evidence type="ECO:0000313" key="1">
    <source>
        <dbReference type="EMBL" id="MPN59619.1"/>
    </source>
</evidence>
<accession>A0A645JA63</accession>
<dbReference type="AlphaFoldDB" id="A0A645JA63"/>
<comment type="caution">
    <text evidence="1">The sequence shown here is derived from an EMBL/GenBank/DDBJ whole genome shotgun (WGS) entry which is preliminary data.</text>
</comment>
<name>A0A645JA63_9ZZZZ</name>